<keyword evidence="5" id="KW-1185">Reference proteome</keyword>
<organism evidence="4 5">
    <name type="scientific">Streptomyces hoynatensis</name>
    <dbReference type="NCBI Taxonomy" id="1141874"/>
    <lineage>
        <taxon>Bacteria</taxon>
        <taxon>Bacillati</taxon>
        <taxon>Actinomycetota</taxon>
        <taxon>Actinomycetes</taxon>
        <taxon>Kitasatosporales</taxon>
        <taxon>Streptomycetaceae</taxon>
        <taxon>Streptomyces</taxon>
    </lineage>
</organism>
<dbReference type="Gene3D" id="3.30.565.10">
    <property type="entry name" value="Histidine kinase-like ATPase, C-terminal domain"/>
    <property type="match status" value="1"/>
</dbReference>
<reference evidence="4 5" key="1">
    <citation type="journal article" date="2014" name="Int. J. Syst. Evol. Microbiol.">
        <title>Streptomyces hoynatensis sp. nov., isolated from deep marine sediment.</title>
        <authorList>
            <person name="Veyisoglu A."/>
            <person name="Sahin N."/>
        </authorList>
    </citation>
    <scope>NUCLEOTIDE SEQUENCE [LARGE SCALE GENOMIC DNA]</scope>
    <source>
        <strain evidence="4 5">KCTC 29097</strain>
    </source>
</reference>
<dbReference type="InterPro" id="IPR050267">
    <property type="entry name" value="Anti-sigma-factor_SerPK"/>
</dbReference>
<dbReference type="GO" id="GO:0004674">
    <property type="term" value="F:protein serine/threonine kinase activity"/>
    <property type="evidence" value="ECO:0007669"/>
    <property type="project" value="UniProtKB-KW"/>
</dbReference>
<evidence type="ECO:0000313" key="4">
    <source>
        <dbReference type="EMBL" id="RKN35056.1"/>
    </source>
</evidence>
<dbReference type="CDD" id="cd16936">
    <property type="entry name" value="HATPase_RsbW-like"/>
    <property type="match status" value="1"/>
</dbReference>
<evidence type="ECO:0000313" key="5">
    <source>
        <dbReference type="Proteomes" id="UP000272474"/>
    </source>
</evidence>
<dbReference type="AlphaFoldDB" id="A0A3A9YLH1"/>
<evidence type="ECO:0000259" key="3">
    <source>
        <dbReference type="Pfam" id="PF13581"/>
    </source>
</evidence>
<dbReference type="InterPro" id="IPR036890">
    <property type="entry name" value="HATPase_C_sf"/>
</dbReference>
<evidence type="ECO:0000256" key="2">
    <source>
        <dbReference type="SAM" id="MobiDB-lite"/>
    </source>
</evidence>
<name>A0A3A9YLH1_9ACTN</name>
<evidence type="ECO:0000256" key="1">
    <source>
        <dbReference type="ARBA" id="ARBA00022527"/>
    </source>
</evidence>
<dbReference type="InterPro" id="IPR003594">
    <property type="entry name" value="HATPase_dom"/>
</dbReference>
<dbReference type="Proteomes" id="UP000272474">
    <property type="component" value="Unassembled WGS sequence"/>
</dbReference>
<feature type="domain" description="Histidine kinase/HSP90-like ATPase" evidence="3">
    <location>
        <begin position="40"/>
        <end position="142"/>
    </location>
</feature>
<comment type="caution">
    <text evidence="4">The sequence shown here is derived from an EMBL/GenBank/DDBJ whole genome shotgun (WGS) entry which is preliminary data.</text>
</comment>
<dbReference type="PANTHER" id="PTHR35526">
    <property type="entry name" value="ANTI-SIGMA-F FACTOR RSBW-RELATED"/>
    <property type="match status" value="1"/>
</dbReference>
<keyword evidence="1" id="KW-0418">Kinase</keyword>
<sequence>MPDERGNPHSRTVATSSRAQSLERYASAACPSGRFTFRLPAADTSAAEARRRIRHQLTQWRTPAETCDNAQLVVSELVTNALRHTRSETVGCELELFGSLLRVAVASDGTGPAHREPTQAGPEEESGRGLLLVCALATVWGVRPREAGRGHVVWADLPLGEAA</sequence>
<keyword evidence="1" id="KW-0723">Serine/threonine-protein kinase</keyword>
<protein>
    <submittedName>
        <fullName evidence="4">ATP-binding protein</fullName>
    </submittedName>
</protein>
<feature type="region of interest" description="Disordered" evidence="2">
    <location>
        <begin position="1"/>
        <end position="20"/>
    </location>
</feature>
<dbReference type="SUPFAM" id="SSF55874">
    <property type="entry name" value="ATPase domain of HSP90 chaperone/DNA topoisomerase II/histidine kinase"/>
    <property type="match status" value="1"/>
</dbReference>
<proteinExistence type="predicted"/>
<dbReference type="EMBL" id="RBAL01000040">
    <property type="protein sequence ID" value="RKN35056.1"/>
    <property type="molecule type" value="Genomic_DNA"/>
</dbReference>
<dbReference type="PANTHER" id="PTHR35526:SF3">
    <property type="entry name" value="ANTI-SIGMA-F FACTOR RSBW"/>
    <property type="match status" value="1"/>
</dbReference>
<keyword evidence="4" id="KW-0067">ATP-binding</keyword>
<accession>A0A3A9YLH1</accession>
<feature type="compositionally biased region" description="Polar residues" evidence="2">
    <location>
        <begin position="9"/>
        <end position="20"/>
    </location>
</feature>
<keyword evidence="4" id="KW-0547">Nucleotide-binding</keyword>
<dbReference type="Pfam" id="PF13581">
    <property type="entry name" value="HATPase_c_2"/>
    <property type="match status" value="1"/>
</dbReference>
<dbReference type="GO" id="GO:0005524">
    <property type="term" value="F:ATP binding"/>
    <property type="evidence" value="ECO:0007669"/>
    <property type="project" value="UniProtKB-KW"/>
</dbReference>
<gene>
    <name evidence="4" type="ORF">D7294_31210</name>
</gene>
<keyword evidence="1" id="KW-0808">Transferase</keyword>